<evidence type="ECO:0000259" key="1">
    <source>
        <dbReference type="Pfam" id="PF00534"/>
    </source>
</evidence>
<evidence type="ECO:0000259" key="2">
    <source>
        <dbReference type="Pfam" id="PF13439"/>
    </source>
</evidence>
<gene>
    <name evidence="3" type="ORF">JYP50_09585</name>
</gene>
<dbReference type="RefSeq" id="WP_206560285.1">
    <property type="nucleotide sequence ID" value="NZ_JAFKCZ010000006.1"/>
</dbReference>
<feature type="domain" description="Glycosyltransferase subfamily 4-like N-terminal" evidence="2">
    <location>
        <begin position="31"/>
        <end position="184"/>
    </location>
</feature>
<dbReference type="InterPro" id="IPR050194">
    <property type="entry name" value="Glycosyltransferase_grp1"/>
</dbReference>
<comment type="caution">
    <text evidence="3">The sequence shown here is derived from an EMBL/GenBank/DDBJ whole genome shotgun (WGS) entry which is preliminary data.</text>
</comment>
<dbReference type="InterPro" id="IPR028098">
    <property type="entry name" value="Glyco_trans_4-like_N"/>
</dbReference>
<proteinExistence type="predicted"/>
<dbReference type="Proteomes" id="UP000664303">
    <property type="component" value="Unassembled WGS sequence"/>
</dbReference>
<dbReference type="SUPFAM" id="SSF53756">
    <property type="entry name" value="UDP-Glycosyltransferase/glycogen phosphorylase"/>
    <property type="match status" value="1"/>
</dbReference>
<accession>A0A939DEV4</accession>
<protein>
    <submittedName>
        <fullName evidence="3">Glycosyltransferase</fullName>
    </submittedName>
</protein>
<evidence type="ECO:0000313" key="4">
    <source>
        <dbReference type="Proteomes" id="UP000664303"/>
    </source>
</evidence>
<name>A0A939DEV4_9GAMM</name>
<dbReference type="GO" id="GO:0016757">
    <property type="term" value="F:glycosyltransferase activity"/>
    <property type="evidence" value="ECO:0007669"/>
    <property type="project" value="InterPro"/>
</dbReference>
<dbReference type="Pfam" id="PF00534">
    <property type="entry name" value="Glycos_transf_1"/>
    <property type="match status" value="1"/>
</dbReference>
<dbReference type="PANTHER" id="PTHR45947:SF3">
    <property type="entry name" value="SULFOQUINOVOSYL TRANSFERASE SQD2"/>
    <property type="match status" value="1"/>
</dbReference>
<keyword evidence="4" id="KW-1185">Reference proteome</keyword>
<sequence length="379" mass="42071">MIAAEQLPPPTEAPRARLRVAVISDSPPERNGVGSYYADLVEQLGQRIERSELLCPTGNQSRLYRYLLPPLPGDSTQKIWLPNPLGLWRRLSALRPHVVVVPTPGPYGIAGLVTARRLGIPVITGFHTHYEALAGIYWATAFGRLSQWYLTRSNQLLFRLSHLVLANSPDMIQQARRFGANRVELMGTSVAGEFLHTPLVPPRPRLRRVLFIGRLAEEKNLPAVLDAAARLPDLQFTVAGDGPLRRTVGNAAQRLPNLHYIGWRPRSALVHLLDEHDLLILPSRVESFGTVALEAMARGRLALVSEACGIVDWAVLANGLFVIGKGESAWQALERIAGLPAEARARKSGIARRAALELNNWNLRRWLLWLQEAGQAQRH</sequence>
<reference evidence="3" key="1">
    <citation type="submission" date="2021-02" db="EMBL/GenBank/DDBJ databases">
        <title>PHA producing bacteria isolated from coastal sediment in Guangdong, Shenzhen.</title>
        <authorList>
            <person name="Zheng W."/>
            <person name="Yu S."/>
            <person name="Huang Y."/>
        </authorList>
    </citation>
    <scope>NUCLEOTIDE SEQUENCE</scope>
    <source>
        <strain evidence="3">TN14-10</strain>
    </source>
</reference>
<dbReference type="InterPro" id="IPR001296">
    <property type="entry name" value="Glyco_trans_1"/>
</dbReference>
<dbReference type="PANTHER" id="PTHR45947">
    <property type="entry name" value="SULFOQUINOVOSYL TRANSFERASE SQD2"/>
    <property type="match status" value="1"/>
</dbReference>
<dbReference type="Pfam" id="PF13439">
    <property type="entry name" value="Glyco_transf_4"/>
    <property type="match status" value="1"/>
</dbReference>
<dbReference type="AlphaFoldDB" id="A0A939DEV4"/>
<dbReference type="Gene3D" id="3.40.50.2000">
    <property type="entry name" value="Glycogen Phosphorylase B"/>
    <property type="match status" value="2"/>
</dbReference>
<dbReference type="EMBL" id="JAFKCZ010000006">
    <property type="protein sequence ID" value="MBN7796843.1"/>
    <property type="molecule type" value="Genomic_DNA"/>
</dbReference>
<evidence type="ECO:0000313" key="3">
    <source>
        <dbReference type="EMBL" id="MBN7796843.1"/>
    </source>
</evidence>
<organism evidence="3 4">
    <name type="scientific">Parahaliea mediterranea</name>
    <dbReference type="NCBI Taxonomy" id="651086"/>
    <lineage>
        <taxon>Bacteria</taxon>
        <taxon>Pseudomonadati</taxon>
        <taxon>Pseudomonadota</taxon>
        <taxon>Gammaproteobacteria</taxon>
        <taxon>Cellvibrionales</taxon>
        <taxon>Halieaceae</taxon>
        <taxon>Parahaliea</taxon>
    </lineage>
</organism>
<feature type="domain" description="Glycosyl transferase family 1" evidence="1">
    <location>
        <begin position="208"/>
        <end position="321"/>
    </location>
</feature>